<reference evidence="1" key="1">
    <citation type="submission" date="2018-11" db="EMBL/GenBank/DDBJ databases">
        <authorList>
            <consortium name="Pathogen Informatics"/>
        </authorList>
    </citation>
    <scope>NUCLEOTIDE SEQUENCE</scope>
</reference>
<gene>
    <name evidence="1" type="ORF">PXEA_LOCUS33420</name>
</gene>
<dbReference type="InterPro" id="IPR019354">
    <property type="entry name" value="SMG8-like"/>
</dbReference>
<evidence type="ECO:0000313" key="1">
    <source>
        <dbReference type="EMBL" id="VEL39980.1"/>
    </source>
</evidence>
<dbReference type="GO" id="GO:0000184">
    <property type="term" value="P:nuclear-transcribed mRNA catabolic process, nonsense-mediated decay"/>
    <property type="evidence" value="ECO:0007669"/>
    <property type="project" value="InterPro"/>
</dbReference>
<comment type="caution">
    <text evidence="1">The sequence shown here is derived from an EMBL/GenBank/DDBJ whole genome shotgun (WGS) entry which is preliminary data.</text>
</comment>
<dbReference type="EMBL" id="CAAALY010263207">
    <property type="protein sequence ID" value="VEL39980.1"/>
    <property type="molecule type" value="Genomic_DNA"/>
</dbReference>
<dbReference type="Pfam" id="PF10220">
    <property type="entry name" value="Smg8_Smg9"/>
    <property type="match status" value="1"/>
</dbReference>
<dbReference type="OrthoDB" id="63589at2759"/>
<name>A0A3S5CQI6_9PLAT</name>
<accession>A0A3S5CQI6</accession>
<sequence length="68" mass="7525">MECPRGHRFFLAGPDRAMQGAMPSSQVRRAVRGLLEQHLPLYMLCRCSKPSTGLDRAPLGKLIFQGLG</sequence>
<protein>
    <submittedName>
        <fullName evidence="1">Uncharacterized protein</fullName>
    </submittedName>
</protein>
<proteinExistence type="predicted"/>
<keyword evidence="2" id="KW-1185">Reference proteome</keyword>
<dbReference type="AlphaFoldDB" id="A0A3S5CQI6"/>
<organism evidence="1 2">
    <name type="scientific">Protopolystoma xenopodis</name>
    <dbReference type="NCBI Taxonomy" id="117903"/>
    <lineage>
        <taxon>Eukaryota</taxon>
        <taxon>Metazoa</taxon>
        <taxon>Spiralia</taxon>
        <taxon>Lophotrochozoa</taxon>
        <taxon>Platyhelminthes</taxon>
        <taxon>Monogenea</taxon>
        <taxon>Polyopisthocotylea</taxon>
        <taxon>Polystomatidea</taxon>
        <taxon>Polystomatidae</taxon>
        <taxon>Protopolystoma</taxon>
    </lineage>
</organism>
<dbReference type="Proteomes" id="UP000784294">
    <property type="component" value="Unassembled WGS sequence"/>
</dbReference>
<evidence type="ECO:0000313" key="2">
    <source>
        <dbReference type="Proteomes" id="UP000784294"/>
    </source>
</evidence>